<dbReference type="GO" id="GO:0000105">
    <property type="term" value="P:L-histidine biosynthetic process"/>
    <property type="evidence" value="ECO:0007669"/>
    <property type="project" value="UniProtKB-UniPathway"/>
</dbReference>
<evidence type="ECO:0000256" key="5">
    <source>
        <dbReference type="ARBA" id="ARBA00022801"/>
    </source>
</evidence>
<sequence>MNRIDAGSSSSTADLEEGTALKLDFEKLQDIVKGESDVIPVAVQDSDTKEVLIVAYVNDEALAYTLSHGVAAFWSTSRNELWVKGATSGDKLELVDVRVNCEQNSLLYLVRPLGAGACHTRGADGNARSGCFYRRIDRGDSAEDGPVDRSSRSWRLTFV</sequence>
<dbReference type="PANTHER" id="PTHR42945">
    <property type="entry name" value="HISTIDINE BIOSYNTHESIS BIFUNCTIONAL PROTEIN"/>
    <property type="match status" value="1"/>
</dbReference>
<dbReference type="EC" id="3.5.4.19" evidence="3"/>
<accession>A0A6B0YY63</accession>
<proteinExistence type="predicted"/>
<comment type="catalytic activity">
    <reaction evidence="1">
        <text>1-(5-phospho-beta-D-ribosyl)-5'-AMP + H2O = 1-(5-phospho-beta-D-ribosyl)-5-[(5-phospho-beta-D-ribosylamino)methylideneamino]imidazole-4-carboxamide</text>
        <dbReference type="Rhea" id="RHEA:20049"/>
        <dbReference type="ChEBI" id="CHEBI:15377"/>
        <dbReference type="ChEBI" id="CHEBI:58435"/>
        <dbReference type="ChEBI" id="CHEBI:59457"/>
        <dbReference type="EC" id="3.5.4.19"/>
    </reaction>
</comment>
<dbReference type="InterPro" id="IPR038019">
    <property type="entry name" value="PRib_AMP_CycHydrolase_sf"/>
</dbReference>
<dbReference type="Gene3D" id="3.10.20.810">
    <property type="entry name" value="Phosphoribosyl-AMP cyclohydrolase"/>
    <property type="match status" value="1"/>
</dbReference>
<evidence type="ECO:0000313" key="8">
    <source>
        <dbReference type="EMBL" id="MXY95990.1"/>
    </source>
</evidence>
<keyword evidence="5 8" id="KW-0378">Hydrolase</keyword>
<gene>
    <name evidence="8" type="ORF">F4Y42_21325</name>
</gene>
<evidence type="ECO:0000256" key="2">
    <source>
        <dbReference type="ARBA" id="ARBA00005169"/>
    </source>
</evidence>
<protein>
    <recommendedName>
        <fullName evidence="3">phosphoribosyl-AMP cyclohydrolase</fullName>
        <ecNumber evidence="3">3.5.4.19</ecNumber>
    </recommendedName>
</protein>
<organism evidence="8">
    <name type="scientific">Caldilineaceae bacterium SB0664_bin_27</name>
    <dbReference type="NCBI Taxonomy" id="2605260"/>
    <lineage>
        <taxon>Bacteria</taxon>
        <taxon>Bacillati</taxon>
        <taxon>Chloroflexota</taxon>
        <taxon>Caldilineae</taxon>
        <taxon>Caldilineales</taxon>
        <taxon>Caldilineaceae</taxon>
    </lineage>
</organism>
<keyword evidence="6" id="KW-0368">Histidine biosynthesis</keyword>
<evidence type="ECO:0000256" key="6">
    <source>
        <dbReference type="ARBA" id="ARBA00023102"/>
    </source>
</evidence>
<reference evidence="8" key="1">
    <citation type="submission" date="2019-09" db="EMBL/GenBank/DDBJ databases">
        <title>Characterisation of the sponge microbiome using genome-centric metagenomics.</title>
        <authorList>
            <person name="Engelberts J.P."/>
            <person name="Robbins S.J."/>
            <person name="De Goeij J.M."/>
            <person name="Aranda M."/>
            <person name="Bell S.C."/>
            <person name="Webster N.S."/>
        </authorList>
    </citation>
    <scope>NUCLEOTIDE SEQUENCE</scope>
    <source>
        <strain evidence="8">SB0664_bin_27</strain>
    </source>
</reference>
<comment type="caution">
    <text evidence="8">The sequence shown here is derived from an EMBL/GenBank/DDBJ whole genome shotgun (WGS) entry which is preliminary data.</text>
</comment>
<dbReference type="PANTHER" id="PTHR42945:SF1">
    <property type="entry name" value="HISTIDINE BIOSYNTHESIS BIFUNCTIONAL PROTEIN HIS7"/>
    <property type="match status" value="1"/>
</dbReference>
<name>A0A6B0YY63_9CHLR</name>
<dbReference type="Pfam" id="PF01502">
    <property type="entry name" value="PRA-CH"/>
    <property type="match status" value="1"/>
</dbReference>
<dbReference type="GO" id="GO:0004635">
    <property type="term" value="F:phosphoribosyl-AMP cyclohydrolase activity"/>
    <property type="evidence" value="ECO:0007669"/>
    <property type="project" value="UniProtKB-EC"/>
</dbReference>
<dbReference type="SUPFAM" id="SSF141734">
    <property type="entry name" value="HisI-like"/>
    <property type="match status" value="1"/>
</dbReference>
<evidence type="ECO:0000256" key="1">
    <source>
        <dbReference type="ARBA" id="ARBA00000024"/>
    </source>
</evidence>
<evidence type="ECO:0000256" key="4">
    <source>
        <dbReference type="ARBA" id="ARBA00022605"/>
    </source>
</evidence>
<keyword evidence="4" id="KW-0028">Amino-acid biosynthesis</keyword>
<feature type="domain" description="Phosphoribosyl-AMP cyclohydrolase" evidence="7">
    <location>
        <begin position="54"/>
        <end position="132"/>
    </location>
</feature>
<dbReference type="AlphaFoldDB" id="A0A6B0YY63"/>
<evidence type="ECO:0000259" key="7">
    <source>
        <dbReference type="Pfam" id="PF01502"/>
    </source>
</evidence>
<dbReference type="EMBL" id="VXRG01000183">
    <property type="protein sequence ID" value="MXY95990.1"/>
    <property type="molecule type" value="Genomic_DNA"/>
</dbReference>
<evidence type="ECO:0000256" key="3">
    <source>
        <dbReference type="ARBA" id="ARBA00012721"/>
    </source>
</evidence>
<dbReference type="UniPathway" id="UPA00031">
    <property type="reaction ID" value="UER00008"/>
</dbReference>
<dbReference type="InterPro" id="IPR002496">
    <property type="entry name" value="PRib_AMP_CycHydrolase_dom"/>
</dbReference>
<comment type="pathway">
    <text evidence="2">Amino-acid biosynthesis; L-histidine biosynthesis; L-histidine from 5-phospho-alpha-D-ribose 1-diphosphate: step 3/9.</text>
</comment>